<gene>
    <name evidence="2" type="ordered locus">BN6_73300</name>
</gene>
<proteinExistence type="predicted"/>
<feature type="signal peptide" evidence="1">
    <location>
        <begin position="1"/>
        <end position="24"/>
    </location>
</feature>
<evidence type="ECO:0000313" key="2">
    <source>
        <dbReference type="EMBL" id="CCH34562.1"/>
    </source>
</evidence>
<evidence type="ECO:0000313" key="3">
    <source>
        <dbReference type="Proteomes" id="UP000006281"/>
    </source>
</evidence>
<dbReference type="eggNOG" id="ENOG5032130">
    <property type="taxonomic scope" value="Bacteria"/>
</dbReference>
<reference evidence="2 3" key="1">
    <citation type="journal article" date="2012" name="BMC Genomics">
        <title>Complete genome sequence of Saccharothrix espanaensis DSM 44229T and comparison to the other completely sequenced Pseudonocardiaceae.</title>
        <authorList>
            <person name="Strobel T."/>
            <person name="Al-Dilaimi A."/>
            <person name="Blom J."/>
            <person name="Gessner A."/>
            <person name="Kalinowski J."/>
            <person name="Luzhetska M."/>
            <person name="Puhler A."/>
            <person name="Szczepanowski R."/>
            <person name="Bechthold A."/>
            <person name="Ruckert C."/>
        </authorList>
    </citation>
    <scope>NUCLEOTIDE SEQUENCE [LARGE SCALE GENOMIC DNA]</scope>
    <source>
        <strain evidence="3">ATCC 51144 / DSM 44229 / JCM 9112 / NBRC 15066 / NRRL 15764</strain>
    </source>
</reference>
<keyword evidence="3" id="KW-1185">Reference proteome</keyword>
<keyword evidence="1" id="KW-0732">Signal</keyword>
<sequence length="133" mass="13614">MPGRRPRPLLALIAVLLGLTVACESEPAMSPVPVAAGSSTASPAAARLVTQPKSAKAGDEVRLSGEGYPANSRVVFTFHGQRVGDAATDGAGRFAGVLVKVPDSFQTSAPGTQFVIGATSGPYYAETPFVITR</sequence>
<feature type="chain" id="PRO_5038651895" evidence="1">
    <location>
        <begin position="25"/>
        <end position="133"/>
    </location>
</feature>
<dbReference type="Proteomes" id="UP000006281">
    <property type="component" value="Chromosome"/>
</dbReference>
<dbReference type="HOGENOM" id="CLU_1905232_0_0_11"/>
<dbReference type="PATRIC" id="fig|1179773.3.peg.7410"/>
<organism evidence="2 3">
    <name type="scientific">Saccharothrix espanaensis (strain ATCC 51144 / DSM 44229 / JCM 9112 / NBRC 15066 / NRRL 15764)</name>
    <dbReference type="NCBI Taxonomy" id="1179773"/>
    <lineage>
        <taxon>Bacteria</taxon>
        <taxon>Bacillati</taxon>
        <taxon>Actinomycetota</taxon>
        <taxon>Actinomycetes</taxon>
        <taxon>Pseudonocardiales</taxon>
        <taxon>Pseudonocardiaceae</taxon>
        <taxon>Saccharothrix</taxon>
    </lineage>
</organism>
<accession>K0KAL9</accession>
<evidence type="ECO:0000256" key="1">
    <source>
        <dbReference type="SAM" id="SignalP"/>
    </source>
</evidence>
<protein>
    <submittedName>
        <fullName evidence="2">Putative secreted protein</fullName>
    </submittedName>
</protein>
<dbReference type="EMBL" id="HE804045">
    <property type="protein sequence ID" value="CCH34562.1"/>
    <property type="molecule type" value="Genomic_DNA"/>
</dbReference>
<dbReference type="PROSITE" id="PS51257">
    <property type="entry name" value="PROKAR_LIPOPROTEIN"/>
    <property type="match status" value="1"/>
</dbReference>
<name>K0KAL9_SACES</name>
<dbReference type="KEGG" id="sesp:BN6_73300"/>
<dbReference type="AlphaFoldDB" id="K0KAL9"/>